<evidence type="ECO:0000259" key="2">
    <source>
        <dbReference type="Pfam" id="PF14018"/>
    </source>
</evidence>
<dbReference type="RefSeq" id="WP_010073904.1">
    <property type="nucleotide sequence ID" value="NC_014393.1"/>
</dbReference>
<name>D9SKZ1_CLOC7</name>
<accession>D9SKZ1</accession>
<feature type="domain" description="DUF4234" evidence="2">
    <location>
        <begin position="5"/>
        <end position="69"/>
    </location>
</feature>
<keyword evidence="1" id="KW-1133">Transmembrane helix</keyword>
<organism evidence="3 4">
    <name type="scientific">Clostridium cellulovorans (strain ATCC 35296 / DSM 3052 / OCM 3 / 743B)</name>
    <dbReference type="NCBI Taxonomy" id="573061"/>
    <lineage>
        <taxon>Bacteria</taxon>
        <taxon>Bacillati</taxon>
        <taxon>Bacillota</taxon>
        <taxon>Clostridia</taxon>
        <taxon>Eubacteriales</taxon>
        <taxon>Clostridiaceae</taxon>
        <taxon>Clostridium</taxon>
    </lineage>
</organism>
<evidence type="ECO:0000256" key="1">
    <source>
        <dbReference type="SAM" id="Phobius"/>
    </source>
</evidence>
<dbReference type="HOGENOM" id="CLU_094908_2_1_9"/>
<dbReference type="Proteomes" id="UP000002730">
    <property type="component" value="Chromosome"/>
</dbReference>
<dbReference type="AlphaFoldDB" id="D9SKZ1"/>
<dbReference type="KEGG" id="ccb:Clocel_3897"/>
<keyword evidence="4" id="KW-1185">Reference proteome</keyword>
<dbReference type="STRING" id="573061.Clocel_3897"/>
<dbReference type="Pfam" id="PF14018">
    <property type="entry name" value="DUF4234"/>
    <property type="match status" value="1"/>
</dbReference>
<proteinExistence type="predicted"/>
<evidence type="ECO:0000313" key="3">
    <source>
        <dbReference type="EMBL" id="ADL53563.1"/>
    </source>
</evidence>
<evidence type="ECO:0000313" key="4">
    <source>
        <dbReference type="Proteomes" id="UP000002730"/>
    </source>
</evidence>
<gene>
    <name evidence="3" type="ordered locus">Clocel_3897</name>
</gene>
<dbReference type="eggNOG" id="COG4640">
    <property type="taxonomic scope" value="Bacteria"/>
</dbReference>
<feature type="transmembrane region" description="Helical" evidence="1">
    <location>
        <begin position="47"/>
        <end position="63"/>
    </location>
</feature>
<protein>
    <recommendedName>
        <fullName evidence="2">DUF4234 domain-containing protein</fullName>
    </recommendedName>
</protein>
<dbReference type="EMBL" id="CP002160">
    <property type="protein sequence ID" value="ADL53563.1"/>
    <property type="molecule type" value="Genomic_DNA"/>
</dbReference>
<feature type="transmembrane region" description="Helical" evidence="1">
    <location>
        <begin position="7"/>
        <end position="27"/>
    </location>
</feature>
<keyword evidence="1" id="KW-0472">Membrane</keyword>
<dbReference type="OrthoDB" id="192868at2"/>
<dbReference type="InterPro" id="IPR025328">
    <property type="entry name" value="DUF4234"/>
</dbReference>
<keyword evidence="1" id="KW-0812">Transmembrane</keyword>
<sequence length="117" mass="12945">MFKERNIAVAIILTIITFGIYGLYWMAALSNESSRYLSKESSGGLEVLFTLITCGIYGIYWNYKMGKKLYGVQAKTSTSPSDDSILYLLLSIFGLSIISLAIMQSKVNDLGSSNSQF</sequence>
<reference evidence="3 4" key="1">
    <citation type="submission" date="2010-08" db="EMBL/GenBank/DDBJ databases">
        <title>Complete sequence of Clostridium cellulovorans 743B.</title>
        <authorList>
            <consortium name="US DOE Joint Genome Institute"/>
            <person name="Lucas S."/>
            <person name="Copeland A."/>
            <person name="Lapidus A."/>
            <person name="Cheng J.-F."/>
            <person name="Bruce D."/>
            <person name="Goodwin L."/>
            <person name="Pitluck S."/>
            <person name="Chertkov O."/>
            <person name="Detter J.C."/>
            <person name="Han C."/>
            <person name="Tapia R."/>
            <person name="Land M."/>
            <person name="Hauser L."/>
            <person name="Chang Y.-J."/>
            <person name="Jeffries C."/>
            <person name="Kyrpides N."/>
            <person name="Ivanova N."/>
            <person name="Mikhailova N."/>
            <person name="Hemme C.L."/>
            <person name="Woyke T."/>
        </authorList>
    </citation>
    <scope>NUCLEOTIDE SEQUENCE [LARGE SCALE GENOMIC DNA]</scope>
    <source>
        <strain evidence="4">ATCC 35296 / DSM 3052 / OCM 3 / 743B</strain>
    </source>
</reference>
<feature type="transmembrane region" description="Helical" evidence="1">
    <location>
        <begin position="84"/>
        <end position="103"/>
    </location>
</feature>